<protein>
    <recommendedName>
        <fullName evidence="5">Bacteriophage SP-beta YorD domain-containing protein</fullName>
    </recommendedName>
</protein>
<dbReference type="EMBL" id="CP016534">
    <property type="protein sequence ID" value="ANU10876.1"/>
    <property type="molecule type" value="Genomic_DNA"/>
</dbReference>
<proteinExistence type="predicted"/>
<dbReference type="OrthoDB" id="2427943at2"/>
<dbReference type="RefSeq" id="WP_006831648.1">
    <property type="nucleotide sequence ID" value="NZ_AJYB01000110.1"/>
</dbReference>
<evidence type="ECO:0000313" key="4">
    <source>
        <dbReference type="Proteomes" id="UP000092661"/>
    </source>
</evidence>
<reference evidence="4" key="2">
    <citation type="submission" date="2016-07" db="EMBL/GenBank/DDBJ databases">
        <authorList>
            <person name="See-Too W.S."/>
        </authorList>
    </citation>
    <scope>NUCLEOTIDE SEQUENCE [LARGE SCALE GENOMIC DNA]</scope>
    <source>
        <strain evidence="4">DSM 14505</strain>
    </source>
</reference>
<evidence type="ECO:0000313" key="2">
    <source>
        <dbReference type="EMBL" id="EIM04982.1"/>
    </source>
</evidence>
<reference evidence="2 3" key="1">
    <citation type="journal article" date="2012" name="J. Bacteriol.">
        <title>Genome Sequence of the Antarctic Psychrophile Bacterium Planococcus antarcticus DSM 14505.</title>
        <authorList>
            <person name="Margolles A."/>
            <person name="Gueimonde M."/>
            <person name="Sanchez B."/>
        </authorList>
    </citation>
    <scope>NUCLEOTIDE SEQUENCE [LARGE SCALE GENOMIC DNA]</scope>
    <source>
        <strain evidence="2 3">DSM 14505</strain>
    </source>
</reference>
<dbReference type="eggNOG" id="ENOG502ZN73">
    <property type="taxonomic scope" value="Bacteria"/>
</dbReference>
<accession>A0A1C7DH93</accession>
<dbReference type="Proteomes" id="UP000092661">
    <property type="component" value="Chromosome"/>
</dbReference>
<reference evidence="1" key="3">
    <citation type="submission" date="2016-10" db="EMBL/GenBank/DDBJ databases">
        <authorList>
            <person name="See-Too W.S."/>
        </authorList>
    </citation>
    <scope>NUCLEOTIDE SEQUENCE</scope>
    <source>
        <strain evidence="1">DSM 14505</strain>
    </source>
</reference>
<gene>
    <name evidence="2" type="ORF">A1A1_18605</name>
    <name evidence="1" type="ORF">BBH88_11415</name>
</gene>
<dbReference type="AlphaFoldDB" id="A0A1C7DH93"/>
<evidence type="ECO:0000313" key="1">
    <source>
        <dbReference type="EMBL" id="ANU10876.1"/>
    </source>
</evidence>
<dbReference type="Proteomes" id="UP000004725">
    <property type="component" value="Unassembled WGS sequence"/>
</dbReference>
<dbReference type="EMBL" id="AJYB01000110">
    <property type="protein sequence ID" value="EIM04982.1"/>
    <property type="molecule type" value="Genomic_DNA"/>
</dbReference>
<evidence type="ECO:0000313" key="3">
    <source>
        <dbReference type="Proteomes" id="UP000004725"/>
    </source>
</evidence>
<dbReference type="KEGG" id="pana:BBH88_11415"/>
<sequence>MESPYKEIKDYFDNYELPSGGKEDGRLISYENGYTFDKETKFMIGREWNENETVNEPTEEQKIGVIMGFLVDAAELGDFEDMTETNYNEQMSHPISRLNQVSELTDFEPLKEWSQETASLLDEAQNLDSGDERQALLEEGYNELQKMKSLINKNGED</sequence>
<evidence type="ECO:0008006" key="5">
    <source>
        <dbReference type="Google" id="ProtNLM"/>
    </source>
</evidence>
<name>A0A1C7DH93_9BACL</name>
<keyword evidence="4" id="KW-1185">Reference proteome</keyword>
<organism evidence="2 3">
    <name type="scientific">Planococcus antarcticus DSM 14505</name>
    <dbReference type="NCBI Taxonomy" id="1185653"/>
    <lineage>
        <taxon>Bacteria</taxon>
        <taxon>Bacillati</taxon>
        <taxon>Bacillota</taxon>
        <taxon>Bacilli</taxon>
        <taxon>Bacillales</taxon>
        <taxon>Caryophanaceae</taxon>
        <taxon>Planococcus</taxon>
    </lineage>
</organism>